<organism evidence="2 3">
    <name type="scientific">Aspergillus mulundensis</name>
    <dbReference type="NCBI Taxonomy" id="1810919"/>
    <lineage>
        <taxon>Eukaryota</taxon>
        <taxon>Fungi</taxon>
        <taxon>Dikarya</taxon>
        <taxon>Ascomycota</taxon>
        <taxon>Pezizomycotina</taxon>
        <taxon>Eurotiomycetes</taxon>
        <taxon>Eurotiomycetidae</taxon>
        <taxon>Eurotiales</taxon>
        <taxon>Aspergillaceae</taxon>
        <taxon>Aspergillus</taxon>
        <taxon>Aspergillus subgen. Nidulantes</taxon>
    </lineage>
</organism>
<gene>
    <name evidence="2" type="ORF">DSM5745_06160</name>
</gene>
<accession>A0A3D8RZ76</accession>
<evidence type="ECO:0000313" key="3">
    <source>
        <dbReference type="Proteomes" id="UP000256690"/>
    </source>
</evidence>
<evidence type="ECO:0000313" key="2">
    <source>
        <dbReference type="EMBL" id="RDW79308.1"/>
    </source>
</evidence>
<evidence type="ECO:0000256" key="1">
    <source>
        <dbReference type="SAM" id="MobiDB-lite"/>
    </source>
</evidence>
<feature type="compositionally biased region" description="Basic and acidic residues" evidence="1">
    <location>
        <begin position="9"/>
        <end position="19"/>
    </location>
</feature>
<comment type="caution">
    <text evidence="2">The sequence shown here is derived from an EMBL/GenBank/DDBJ whole genome shotgun (WGS) entry which is preliminary data.</text>
</comment>
<dbReference type="STRING" id="1810919.A0A3D8RZ76"/>
<protein>
    <submittedName>
        <fullName evidence="2">Uncharacterized protein</fullName>
    </submittedName>
</protein>
<feature type="compositionally biased region" description="Basic and acidic residues" evidence="1">
    <location>
        <begin position="161"/>
        <end position="174"/>
    </location>
</feature>
<dbReference type="EMBL" id="PVWQ01000006">
    <property type="protein sequence ID" value="RDW79308.1"/>
    <property type="molecule type" value="Genomic_DNA"/>
</dbReference>
<feature type="region of interest" description="Disordered" evidence="1">
    <location>
        <begin position="69"/>
        <end position="117"/>
    </location>
</feature>
<feature type="region of interest" description="Disordered" evidence="1">
    <location>
        <begin position="1"/>
        <end position="28"/>
    </location>
</feature>
<dbReference type="OrthoDB" id="5213630at2759"/>
<dbReference type="RefSeq" id="XP_026604008.1">
    <property type="nucleotide sequence ID" value="XM_026748176.1"/>
</dbReference>
<feature type="region of interest" description="Disordered" evidence="1">
    <location>
        <begin position="153"/>
        <end position="174"/>
    </location>
</feature>
<reference evidence="2 3" key="1">
    <citation type="journal article" date="2018" name="IMA Fungus">
        <title>IMA Genome-F 9: Draft genome sequence of Annulohypoxylon stygium, Aspergillus mulundensis, Berkeleyomyces basicola (syn. Thielaviopsis basicola), Ceratocystis smalleyi, two Cercospora beticola strains, Coleophoma cylindrospora, Fusarium fracticaudum, Phialophora cf. hyalina, and Morchella septimelata.</title>
        <authorList>
            <person name="Wingfield B.D."/>
            <person name="Bills G.F."/>
            <person name="Dong Y."/>
            <person name="Huang W."/>
            <person name="Nel W.J."/>
            <person name="Swalarsk-Parry B.S."/>
            <person name="Vaghefi N."/>
            <person name="Wilken P.M."/>
            <person name="An Z."/>
            <person name="de Beer Z.W."/>
            <person name="De Vos L."/>
            <person name="Chen L."/>
            <person name="Duong T.A."/>
            <person name="Gao Y."/>
            <person name="Hammerbacher A."/>
            <person name="Kikkert J.R."/>
            <person name="Li Y."/>
            <person name="Li H."/>
            <person name="Li K."/>
            <person name="Li Q."/>
            <person name="Liu X."/>
            <person name="Ma X."/>
            <person name="Naidoo K."/>
            <person name="Pethybridge S.J."/>
            <person name="Sun J."/>
            <person name="Steenkamp E.T."/>
            <person name="van der Nest M.A."/>
            <person name="van Wyk S."/>
            <person name="Wingfield M.J."/>
            <person name="Xiong C."/>
            <person name="Yue Q."/>
            <person name="Zhang X."/>
        </authorList>
    </citation>
    <scope>NUCLEOTIDE SEQUENCE [LARGE SCALE GENOMIC DNA]</scope>
    <source>
        <strain evidence="2 3">DSM 5745</strain>
    </source>
</reference>
<keyword evidence="3" id="KW-1185">Reference proteome</keyword>
<dbReference type="AlphaFoldDB" id="A0A3D8RZ76"/>
<dbReference type="GeneID" id="38116530"/>
<name>A0A3D8RZ76_9EURO</name>
<sequence length="488" mass="55726">MTQTPPSRSADDHGQRFDNQDTEMPDAECERCLQDKRPDIPGRVHSHVHTAAVTATTITEKFMTTFWGKPEMRPSCPPPPPPHKTLQMPDAVQNSTDEEGRKPQPVDEGEPDPKQNNDVMAFQNLAVEMKQKIEQLETDLANAPSADSVRALERSLQAESAQKERAQQEVRQKTNELDVLRKRWKQAARELDKSRSQSQGFYQVTDNYLIELTTRLRYNIRNFALQYFDGELKGPRPRFDKPKVWDKYMQTTTPEPLDCEAFMISERRPSAVQAFLWRFLVGEVFDHFRWAGELGITLRNMCLFLRPEGQYPDSNEPIIPEEERKFQAWIAGTTAMVLEAGSTSKKSKAFTEQVQVTIESLNRKVREVIDHFVVVEDQGYALEIARIVEEAVKLDTEISRQAARVEWVFPAPAKEILFDSEVMRLGTVEAESKAKEKQLVRLVVCPAMRKRGKSTGDDFGAPSTLLVPMEVSCEPVVRNEASLRKMFV</sequence>
<proteinExistence type="predicted"/>
<feature type="compositionally biased region" description="Basic and acidic residues" evidence="1">
    <location>
        <begin position="98"/>
        <end position="115"/>
    </location>
</feature>
<dbReference type="Proteomes" id="UP000256690">
    <property type="component" value="Unassembled WGS sequence"/>
</dbReference>